<organism evidence="4 5">
    <name type="scientific">Cerrena zonata</name>
    <dbReference type="NCBI Taxonomy" id="2478898"/>
    <lineage>
        <taxon>Eukaryota</taxon>
        <taxon>Fungi</taxon>
        <taxon>Dikarya</taxon>
        <taxon>Basidiomycota</taxon>
        <taxon>Agaricomycotina</taxon>
        <taxon>Agaricomycetes</taxon>
        <taxon>Polyporales</taxon>
        <taxon>Cerrenaceae</taxon>
        <taxon>Cerrena</taxon>
    </lineage>
</organism>
<evidence type="ECO:0000256" key="1">
    <source>
        <dbReference type="ARBA" id="ARBA00023002"/>
    </source>
</evidence>
<comment type="similarity">
    <text evidence="2">Belongs to the NAD(P)-dependent epimerase/dehydratase family. Dihydroflavonol-4-reductase subfamily.</text>
</comment>
<dbReference type="InterPro" id="IPR050425">
    <property type="entry name" value="NAD(P)_dehydrat-like"/>
</dbReference>
<feature type="domain" description="NAD-dependent epimerase/dehydratase" evidence="3">
    <location>
        <begin position="9"/>
        <end position="137"/>
    </location>
</feature>
<evidence type="ECO:0000313" key="5">
    <source>
        <dbReference type="Proteomes" id="UP001385951"/>
    </source>
</evidence>
<dbReference type="Pfam" id="PF01370">
    <property type="entry name" value="Epimerase"/>
    <property type="match status" value="1"/>
</dbReference>
<evidence type="ECO:0000259" key="3">
    <source>
        <dbReference type="Pfam" id="PF01370"/>
    </source>
</evidence>
<dbReference type="SUPFAM" id="SSF51735">
    <property type="entry name" value="NAD(P)-binding Rossmann-fold domains"/>
    <property type="match status" value="1"/>
</dbReference>
<name>A0AAW0G287_9APHY</name>
<dbReference type="InterPro" id="IPR001509">
    <property type="entry name" value="Epimerase_deHydtase"/>
</dbReference>
<accession>A0AAW0G287</accession>
<proteinExistence type="inferred from homology"/>
<keyword evidence="1" id="KW-0560">Oxidoreductase</keyword>
<dbReference type="GO" id="GO:0016616">
    <property type="term" value="F:oxidoreductase activity, acting on the CH-OH group of donors, NAD or NADP as acceptor"/>
    <property type="evidence" value="ECO:0007669"/>
    <property type="project" value="TreeGrafter"/>
</dbReference>
<dbReference type="PANTHER" id="PTHR10366:SF564">
    <property type="entry name" value="STEROL-4-ALPHA-CARBOXYLATE 3-DEHYDROGENASE, DECARBOXYLATING"/>
    <property type="match status" value="1"/>
</dbReference>
<dbReference type="Proteomes" id="UP001385951">
    <property type="component" value="Unassembled WGS sequence"/>
</dbReference>
<comment type="caution">
    <text evidence="4">The sequence shown here is derived from an EMBL/GenBank/DDBJ whole genome shotgun (WGS) entry which is preliminary data.</text>
</comment>
<dbReference type="AlphaFoldDB" id="A0AAW0G287"/>
<dbReference type="InterPro" id="IPR036291">
    <property type="entry name" value="NAD(P)-bd_dom_sf"/>
</dbReference>
<keyword evidence="5" id="KW-1185">Reference proteome</keyword>
<evidence type="ECO:0000256" key="2">
    <source>
        <dbReference type="ARBA" id="ARBA00023445"/>
    </source>
</evidence>
<gene>
    <name evidence="4" type="ORF">QCA50_009634</name>
</gene>
<dbReference type="EMBL" id="JASBNA010000014">
    <property type="protein sequence ID" value="KAK7687131.1"/>
    <property type="molecule type" value="Genomic_DNA"/>
</dbReference>
<protein>
    <recommendedName>
        <fullName evidence="3">NAD-dependent epimerase/dehydratase domain-containing protein</fullName>
    </recommendedName>
</protein>
<evidence type="ECO:0000313" key="4">
    <source>
        <dbReference type="EMBL" id="KAK7687131.1"/>
    </source>
</evidence>
<sequence>MPSITTGKVLVTGANGFIAVWLVKDLLEKGFSVRGTVRSEAKGEHIKKLFSQYGDKLEIVIVDDITKEDAFDEVVKGVDAIEHTASPFHFNVSDPQELIRPAVAGTTSVLQSALKFGTSVKRVVVLSSTCCHPNRRSRSPQGLHRS</sequence>
<reference evidence="4 5" key="1">
    <citation type="submission" date="2022-09" db="EMBL/GenBank/DDBJ databases">
        <authorList>
            <person name="Palmer J.M."/>
        </authorList>
    </citation>
    <scope>NUCLEOTIDE SEQUENCE [LARGE SCALE GENOMIC DNA]</scope>
    <source>
        <strain evidence="4 5">DSM 7382</strain>
    </source>
</reference>
<dbReference type="Gene3D" id="3.40.50.720">
    <property type="entry name" value="NAD(P)-binding Rossmann-like Domain"/>
    <property type="match status" value="1"/>
</dbReference>
<dbReference type="PANTHER" id="PTHR10366">
    <property type="entry name" value="NAD DEPENDENT EPIMERASE/DEHYDRATASE"/>
    <property type="match status" value="1"/>
</dbReference>